<keyword evidence="2" id="KW-1185">Reference proteome</keyword>
<gene>
    <name evidence="1" type="ORF">HKBW3S33_02234</name>
</gene>
<comment type="caution">
    <text evidence="1">The sequence shown here is derived from an EMBL/GenBank/DDBJ whole genome shotgun (WGS) entry which is preliminary data.</text>
</comment>
<accession>A0A6V8P952</accession>
<dbReference type="Proteomes" id="UP000591948">
    <property type="component" value="Unassembled WGS sequence"/>
</dbReference>
<feature type="non-terminal residue" evidence="1">
    <location>
        <position position="1"/>
    </location>
</feature>
<protein>
    <submittedName>
        <fullName evidence="1">Uncharacterized protein</fullName>
    </submittedName>
</protein>
<sequence>EVLIKELGPVEAIRFINIPKGKRMESVRRHREWQKHLDKEVFYTEIFKEA</sequence>
<evidence type="ECO:0000313" key="1">
    <source>
        <dbReference type="EMBL" id="GFP28818.1"/>
    </source>
</evidence>
<proteinExistence type="predicted"/>
<organism evidence="1 2">
    <name type="scientific">Candidatus Hakubella thermalkaliphila</name>
    <dbReference type="NCBI Taxonomy" id="2754717"/>
    <lineage>
        <taxon>Bacteria</taxon>
        <taxon>Bacillati</taxon>
        <taxon>Actinomycetota</taxon>
        <taxon>Actinomycetota incertae sedis</taxon>
        <taxon>Candidatus Hakubellales</taxon>
        <taxon>Candidatus Hakubellaceae</taxon>
        <taxon>Candidatus Hakubella</taxon>
    </lineage>
</organism>
<evidence type="ECO:0000313" key="2">
    <source>
        <dbReference type="Proteomes" id="UP000591948"/>
    </source>
</evidence>
<name>A0A6V8P952_9ACTN</name>
<reference evidence="1 2" key="1">
    <citation type="journal article" date="2020" name="Front. Microbiol.">
        <title>Single-cell genomics of novel Actinobacteria with the Wood-Ljungdahl pathway discovered in a serpentinizing system.</title>
        <authorList>
            <person name="Merino N."/>
            <person name="Kawai M."/>
            <person name="Boyd E.S."/>
            <person name="Colman D.R."/>
            <person name="McGlynn S.E."/>
            <person name="Nealson K.H."/>
            <person name="Kurokawa K."/>
            <person name="Hongoh Y."/>
        </authorList>
    </citation>
    <scope>NUCLEOTIDE SEQUENCE [LARGE SCALE GENOMIC DNA]</scope>
    <source>
        <strain evidence="1 2">S33</strain>
    </source>
</reference>
<dbReference type="EMBL" id="BLRY01000431">
    <property type="protein sequence ID" value="GFP28818.1"/>
    <property type="molecule type" value="Genomic_DNA"/>
</dbReference>
<dbReference type="AlphaFoldDB" id="A0A6V8P952"/>